<dbReference type="Proteomes" id="UP000257109">
    <property type="component" value="Unassembled WGS sequence"/>
</dbReference>
<evidence type="ECO:0000256" key="6">
    <source>
        <dbReference type="ARBA" id="ARBA00022692"/>
    </source>
</evidence>
<comment type="catalytic activity">
    <reaction evidence="21">
        <text>L-valine + 2 reduced [NADPH--hemoprotein reductase] + 2 O2 = (E)-2-methylpropanal oxime + 2 oxidized [NADPH--hemoprotein reductase] + CO2 + 3 H2O + 2 H(+)</text>
        <dbReference type="Rhea" id="RHEA:28606"/>
        <dbReference type="Rhea" id="RHEA-COMP:11964"/>
        <dbReference type="Rhea" id="RHEA-COMP:11965"/>
        <dbReference type="ChEBI" id="CHEBI:15377"/>
        <dbReference type="ChEBI" id="CHEBI:15378"/>
        <dbReference type="ChEBI" id="CHEBI:15379"/>
        <dbReference type="ChEBI" id="CHEBI:16526"/>
        <dbReference type="ChEBI" id="CHEBI:57618"/>
        <dbReference type="ChEBI" id="CHEBI:57762"/>
        <dbReference type="ChEBI" id="CHEBI:58210"/>
        <dbReference type="ChEBI" id="CHEBI:61143"/>
        <dbReference type="EC" id="1.14.14.38"/>
    </reaction>
</comment>
<keyword evidence="14 25" id="KW-0503">Monooxygenase</keyword>
<dbReference type="PANTHER" id="PTHR47944">
    <property type="entry name" value="CYTOCHROME P450 98A9"/>
    <property type="match status" value="1"/>
</dbReference>
<keyword evidence="16" id="KW-0325">Glycoprotein</keyword>
<evidence type="ECO:0000256" key="7">
    <source>
        <dbReference type="ARBA" id="ARBA00022723"/>
    </source>
</evidence>
<keyword evidence="28" id="KW-1185">Reference proteome</keyword>
<dbReference type="GO" id="GO:0102002">
    <property type="term" value="F:valine N-monooxygenase (oxime forming) activity"/>
    <property type="evidence" value="ECO:0007669"/>
    <property type="project" value="UniProtKB-EC"/>
</dbReference>
<evidence type="ECO:0000256" key="2">
    <source>
        <dbReference type="ARBA" id="ARBA00004464"/>
    </source>
</evidence>
<evidence type="ECO:0000256" key="8">
    <source>
        <dbReference type="ARBA" id="ARBA00022824"/>
    </source>
</evidence>
<evidence type="ECO:0000256" key="14">
    <source>
        <dbReference type="ARBA" id="ARBA00023033"/>
    </source>
</evidence>
<evidence type="ECO:0000313" key="27">
    <source>
        <dbReference type="EMBL" id="RDY06065.1"/>
    </source>
</evidence>
<comment type="catalytic activity">
    <reaction evidence="18">
        <text>N-hydroxy-L-isoleucine + reduced [NADPH--hemoprotein reductase] + O2 = N,N-dihydroxy-L-isoleucine + oxidized [NADPH--hemoprotein reductase] + H2O + H(+)</text>
        <dbReference type="Rhea" id="RHEA:30483"/>
        <dbReference type="Rhea" id="RHEA-COMP:11964"/>
        <dbReference type="Rhea" id="RHEA-COMP:11965"/>
        <dbReference type="ChEBI" id="CHEBI:15377"/>
        <dbReference type="ChEBI" id="CHEBI:15378"/>
        <dbReference type="ChEBI" id="CHEBI:15379"/>
        <dbReference type="ChEBI" id="CHEBI:57618"/>
        <dbReference type="ChEBI" id="CHEBI:58210"/>
        <dbReference type="ChEBI" id="CHEBI:61131"/>
        <dbReference type="ChEBI" id="CHEBI:61133"/>
    </reaction>
</comment>
<dbReference type="GO" id="GO:0019756">
    <property type="term" value="P:cyanogenic glycoside biosynthetic process"/>
    <property type="evidence" value="ECO:0007669"/>
    <property type="project" value="UniProtKB-ARBA"/>
</dbReference>
<evidence type="ECO:0000256" key="20">
    <source>
        <dbReference type="ARBA" id="ARBA00051419"/>
    </source>
</evidence>
<comment type="function">
    <text evidence="23">Involved in the biosynthesis of the cyanogenic glucosides linamarin and lotaustralin and of the nitirle glucosides rhodiocyanoside A and D. Can use L-isoleucine &gt; L-valine as substrate, but not L-leucine, L-phenylalanine or L-tyrosine. Catalyzes multi-step reactions starting with two successive N-hydroxylations using L-isoleucine and, to a lower extent, L-valine as substrates leading to the formation of N,N-dihydroxy-L-valine and N,N-dihydroxy-L-isoleucine, respectively; following spontaneous reactions lead to the production of (E)-2-methylpropanal oxime and (1E,2S)-2-methylbutanal oxime, respectively.</text>
</comment>
<keyword evidence="9" id="KW-0492">Microsome</keyword>
<evidence type="ECO:0000256" key="19">
    <source>
        <dbReference type="ARBA" id="ARBA00051269"/>
    </source>
</evidence>
<evidence type="ECO:0000256" key="18">
    <source>
        <dbReference type="ARBA" id="ARBA00051234"/>
    </source>
</evidence>
<dbReference type="STRING" id="157652.A0A371HTF7"/>
<comment type="catalytic activity">
    <reaction evidence="20">
        <text>L-isoleucine + 2 reduced [NADPH--hemoprotein reductase] + 2 O2 = (1E,2S)-2-methylbutanal oxime + 2 oxidized [NADPH--hemoprotein reductase] + CO2 + 3 H2O + 2 H(+)</text>
        <dbReference type="Rhea" id="RHEA:28602"/>
        <dbReference type="Rhea" id="RHEA-COMP:11964"/>
        <dbReference type="Rhea" id="RHEA-COMP:11965"/>
        <dbReference type="ChEBI" id="CHEBI:15377"/>
        <dbReference type="ChEBI" id="CHEBI:15378"/>
        <dbReference type="ChEBI" id="CHEBI:15379"/>
        <dbReference type="ChEBI" id="CHEBI:16526"/>
        <dbReference type="ChEBI" id="CHEBI:57618"/>
        <dbReference type="ChEBI" id="CHEBI:58045"/>
        <dbReference type="ChEBI" id="CHEBI:58210"/>
        <dbReference type="ChEBI" id="CHEBI:134628"/>
        <dbReference type="EC" id="1.14.14.39"/>
    </reaction>
</comment>
<evidence type="ECO:0000256" key="26">
    <source>
        <dbReference type="SAM" id="Phobius"/>
    </source>
</evidence>
<evidence type="ECO:0000256" key="25">
    <source>
        <dbReference type="RuleBase" id="RU000461"/>
    </source>
</evidence>
<evidence type="ECO:0000256" key="11">
    <source>
        <dbReference type="ARBA" id="ARBA00022989"/>
    </source>
</evidence>
<accession>A0A371HTF7</accession>
<dbReference type="PANTHER" id="PTHR47944:SF19">
    <property type="entry name" value="CYTOCHROME P450 77A4"/>
    <property type="match status" value="1"/>
</dbReference>
<comment type="subcellular location">
    <subcellularLocation>
        <location evidence="2">Microsome membrane</location>
        <topology evidence="2">Single-pass type II membrane protein</topology>
    </subcellularLocation>
</comment>
<feature type="binding site" description="axial binding residue" evidence="24">
    <location>
        <position position="474"/>
    </location>
    <ligand>
        <name>heme</name>
        <dbReference type="ChEBI" id="CHEBI:30413"/>
    </ligand>
    <ligandPart>
        <name>Fe</name>
        <dbReference type="ChEBI" id="CHEBI:18248"/>
    </ligandPart>
</feature>
<dbReference type="PRINTS" id="PR00463">
    <property type="entry name" value="EP450I"/>
</dbReference>
<dbReference type="GO" id="GO:0005506">
    <property type="term" value="F:iron ion binding"/>
    <property type="evidence" value="ECO:0007669"/>
    <property type="project" value="InterPro"/>
</dbReference>
<feature type="transmembrane region" description="Helical" evidence="26">
    <location>
        <begin position="20"/>
        <end position="41"/>
    </location>
</feature>
<keyword evidence="13 24" id="KW-0408">Iron</keyword>
<dbReference type="GO" id="GO:0102001">
    <property type="term" value="F:isoleucine N-monooxygenase (oxime forming) activity"/>
    <property type="evidence" value="ECO:0007669"/>
    <property type="project" value="UniProtKB-EC"/>
</dbReference>
<evidence type="ECO:0000256" key="9">
    <source>
        <dbReference type="ARBA" id="ARBA00022848"/>
    </source>
</evidence>
<dbReference type="EMBL" id="QJKJ01001757">
    <property type="protein sequence ID" value="RDY06065.1"/>
    <property type="molecule type" value="Genomic_DNA"/>
</dbReference>
<dbReference type="InterPro" id="IPR002401">
    <property type="entry name" value="Cyt_P450_E_grp-I"/>
</dbReference>
<comment type="catalytic activity">
    <reaction evidence="17">
        <text>L-valine + reduced [NADPH--hemoprotein reductase] + O2 = N-hydroxy-L-valine + oxidized [NADPH--hemoprotein reductase] + H2O + 2 H(+)</text>
        <dbReference type="Rhea" id="RHEA:30491"/>
        <dbReference type="Rhea" id="RHEA-COMP:11964"/>
        <dbReference type="Rhea" id="RHEA-COMP:11965"/>
        <dbReference type="ChEBI" id="CHEBI:15377"/>
        <dbReference type="ChEBI" id="CHEBI:15378"/>
        <dbReference type="ChEBI" id="CHEBI:15379"/>
        <dbReference type="ChEBI" id="CHEBI:57618"/>
        <dbReference type="ChEBI" id="CHEBI:57762"/>
        <dbReference type="ChEBI" id="CHEBI:58210"/>
        <dbReference type="ChEBI" id="CHEBI:61140"/>
    </reaction>
</comment>
<evidence type="ECO:0000256" key="21">
    <source>
        <dbReference type="ARBA" id="ARBA00052460"/>
    </source>
</evidence>
<dbReference type="OrthoDB" id="2789670at2759"/>
<evidence type="ECO:0000256" key="10">
    <source>
        <dbReference type="ARBA" id="ARBA00022968"/>
    </source>
</evidence>
<evidence type="ECO:0000256" key="5">
    <source>
        <dbReference type="ARBA" id="ARBA00022617"/>
    </source>
</evidence>
<dbReference type="InterPro" id="IPR001128">
    <property type="entry name" value="Cyt_P450"/>
</dbReference>
<comment type="caution">
    <text evidence="27">The sequence shown here is derived from an EMBL/GenBank/DDBJ whole genome shotgun (WGS) entry which is preliminary data.</text>
</comment>
<dbReference type="InterPro" id="IPR017972">
    <property type="entry name" value="Cyt_P450_CS"/>
</dbReference>
<evidence type="ECO:0000256" key="23">
    <source>
        <dbReference type="ARBA" id="ARBA00058503"/>
    </source>
</evidence>
<keyword evidence="8" id="KW-0256">Endoplasmic reticulum</keyword>
<dbReference type="SUPFAM" id="SSF48264">
    <property type="entry name" value="Cytochrome P450"/>
    <property type="match status" value="1"/>
</dbReference>
<evidence type="ECO:0000256" key="16">
    <source>
        <dbReference type="ARBA" id="ARBA00023180"/>
    </source>
</evidence>
<comment type="similarity">
    <text evidence="4 25">Belongs to the cytochrome P450 family.</text>
</comment>
<comment type="catalytic activity">
    <reaction evidence="22">
        <text>L-isoleucine + reduced [NADPH--hemoprotein reductase] + O2 = N-hydroxy-L-isoleucine + oxidized [NADPH--hemoprotein reductase] + H2O + 2 H(+)</text>
        <dbReference type="Rhea" id="RHEA:30479"/>
        <dbReference type="Rhea" id="RHEA-COMP:11964"/>
        <dbReference type="Rhea" id="RHEA-COMP:11965"/>
        <dbReference type="ChEBI" id="CHEBI:15377"/>
        <dbReference type="ChEBI" id="CHEBI:15378"/>
        <dbReference type="ChEBI" id="CHEBI:15379"/>
        <dbReference type="ChEBI" id="CHEBI:57618"/>
        <dbReference type="ChEBI" id="CHEBI:58045"/>
        <dbReference type="ChEBI" id="CHEBI:58210"/>
        <dbReference type="ChEBI" id="CHEBI:61131"/>
    </reaction>
</comment>
<dbReference type="Pfam" id="PF00067">
    <property type="entry name" value="p450"/>
    <property type="match status" value="1"/>
</dbReference>
<comment type="pathway">
    <text evidence="3">Secondary metabolite biosynthesis.</text>
</comment>
<dbReference type="GO" id="GO:0020037">
    <property type="term" value="F:heme binding"/>
    <property type="evidence" value="ECO:0007669"/>
    <property type="project" value="InterPro"/>
</dbReference>
<evidence type="ECO:0000256" key="22">
    <source>
        <dbReference type="ARBA" id="ARBA00052887"/>
    </source>
</evidence>
<comment type="cofactor">
    <cofactor evidence="1 24">
        <name>heme</name>
        <dbReference type="ChEBI" id="CHEBI:30413"/>
    </cofactor>
</comment>
<evidence type="ECO:0000256" key="13">
    <source>
        <dbReference type="ARBA" id="ARBA00023004"/>
    </source>
</evidence>
<organism evidence="27 28">
    <name type="scientific">Mucuna pruriens</name>
    <name type="common">Velvet bean</name>
    <name type="synonym">Dolichos pruriens</name>
    <dbReference type="NCBI Taxonomy" id="157652"/>
    <lineage>
        <taxon>Eukaryota</taxon>
        <taxon>Viridiplantae</taxon>
        <taxon>Streptophyta</taxon>
        <taxon>Embryophyta</taxon>
        <taxon>Tracheophyta</taxon>
        <taxon>Spermatophyta</taxon>
        <taxon>Magnoliopsida</taxon>
        <taxon>eudicotyledons</taxon>
        <taxon>Gunneridae</taxon>
        <taxon>Pentapetalae</taxon>
        <taxon>rosids</taxon>
        <taxon>fabids</taxon>
        <taxon>Fabales</taxon>
        <taxon>Fabaceae</taxon>
        <taxon>Papilionoideae</taxon>
        <taxon>50 kb inversion clade</taxon>
        <taxon>NPAAA clade</taxon>
        <taxon>indigoferoid/millettioid clade</taxon>
        <taxon>Phaseoleae</taxon>
        <taxon>Mucuna</taxon>
    </lineage>
</organism>
<evidence type="ECO:0000256" key="17">
    <source>
        <dbReference type="ARBA" id="ARBA00051005"/>
    </source>
</evidence>
<keyword evidence="12 25" id="KW-0560">Oxidoreductase</keyword>
<dbReference type="CDD" id="cd20658">
    <property type="entry name" value="CYP79"/>
    <property type="match status" value="1"/>
</dbReference>
<evidence type="ECO:0000256" key="4">
    <source>
        <dbReference type="ARBA" id="ARBA00010617"/>
    </source>
</evidence>
<reference evidence="27" key="1">
    <citation type="submission" date="2018-05" db="EMBL/GenBank/DDBJ databases">
        <title>Draft genome of Mucuna pruriens seed.</title>
        <authorList>
            <person name="Nnadi N.E."/>
            <person name="Vos R."/>
            <person name="Hasami M.H."/>
            <person name="Devisetty U.K."/>
            <person name="Aguiy J.C."/>
        </authorList>
    </citation>
    <scope>NUCLEOTIDE SEQUENCE [LARGE SCALE GENOMIC DNA]</scope>
    <source>
        <strain evidence="27">JCA_2017</strain>
    </source>
</reference>
<name>A0A371HTF7_MUCPR</name>
<evidence type="ECO:0000256" key="3">
    <source>
        <dbReference type="ARBA" id="ARBA00005179"/>
    </source>
</evidence>
<dbReference type="InterPro" id="IPR036396">
    <property type="entry name" value="Cyt_P450_sf"/>
</dbReference>
<comment type="catalytic activity">
    <reaction evidence="19">
        <text>N-hydroxy-L-valine + reduced [NADPH--hemoprotein reductase] + O2 = N,N-dihydroxy-L-valine + oxidized [NADPH--hemoprotein reductase] + H2O + H(+)</text>
        <dbReference type="Rhea" id="RHEA:30495"/>
        <dbReference type="Rhea" id="RHEA-COMP:11964"/>
        <dbReference type="Rhea" id="RHEA-COMP:11965"/>
        <dbReference type="ChEBI" id="CHEBI:15377"/>
        <dbReference type="ChEBI" id="CHEBI:15378"/>
        <dbReference type="ChEBI" id="CHEBI:15379"/>
        <dbReference type="ChEBI" id="CHEBI:57618"/>
        <dbReference type="ChEBI" id="CHEBI:58210"/>
        <dbReference type="ChEBI" id="CHEBI:61140"/>
        <dbReference type="ChEBI" id="CHEBI:61142"/>
    </reaction>
</comment>
<keyword evidence="11 26" id="KW-1133">Transmembrane helix</keyword>
<evidence type="ECO:0000256" key="1">
    <source>
        <dbReference type="ARBA" id="ARBA00001971"/>
    </source>
</evidence>
<evidence type="ECO:0000256" key="12">
    <source>
        <dbReference type="ARBA" id="ARBA00023002"/>
    </source>
</evidence>
<dbReference type="PROSITE" id="PS00086">
    <property type="entry name" value="CYTOCHROME_P450"/>
    <property type="match status" value="1"/>
</dbReference>
<evidence type="ECO:0000313" key="28">
    <source>
        <dbReference type="Proteomes" id="UP000257109"/>
    </source>
</evidence>
<evidence type="ECO:0000256" key="15">
    <source>
        <dbReference type="ARBA" id="ARBA00023136"/>
    </source>
</evidence>
<evidence type="ECO:0000256" key="24">
    <source>
        <dbReference type="PIRSR" id="PIRSR602401-1"/>
    </source>
</evidence>
<keyword evidence="6 26" id="KW-0812">Transmembrane</keyword>
<keyword evidence="15 26" id="KW-0472">Membrane</keyword>
<dbReference type="FunFam" id="1.10.630.10:FF:000037">
    <property type="entry name" value="Cytochrome P450 9"/>
    <property type="match status" value="1"/>
</dbReference>
<keyword evidence="10" id="KW-0735">Signal-anchor</keyword>
<keyword evidence="5 24" id="KW-0349">Heme</keyword>
<protein>
    <submittedName>
        <fullName evidence="27">Isoleucine N-monooxygenase 2</fullName>
    </submittedName>
</protein>
<proteinExistence type="inferred from homology"/>
<gene>
    <name evidence="27" type="primary">CYP79D4</name>
    <name evidence="27" type="ORF">CR513_10000</name>
</gene>
<dbReference type="Gene3D" id="1.10.630.10">
    <property type="entry name" value="Cytochrome P450"/>
    <property type="match status" value="1"/>
</dbReference>
<sequence length="536" mass="61293">MDHSFILLLSHLQLQSLFSSLIIIVIFCITFLKGFGSYLFYKTKKQKLPLPPGPKPWPIIGNLPEMLANRPTFRWIQKIMKEMNTEIACIRLGNVYVIPVTCPTIACEFLRKQDATFASRPISITTSLISRGYLTTTLVPFGEQWKKMRRIVGNDLLSTSTHQRFEDKRVEEADNLVFYVYNKCKNNVNGNVSLVNVRNIAQHYSCNVIKKLCFSTRYFAEGKKDGGPGCEEEEHLDAIFTLLKYIYDFSVSDYVPCLRGLDLDGHESKVKKAMEIVNKYHDPIIEQRIKEWNDESKNDRQDFLNILISLKDANNNPILTTHEIKAQIIELMMAAVDNPSNAVEWGLAEMINQPELLKRATEELDKVVGKERLVQESDIPKLNYIKACAREAFRLHPIVPFNIPHVSMKDTIVGNYLIPKGSHVLLSRQELGRNPKVWSDEPHKFKPERHLKNEVVLTEPDLKFISFSTGRRGCPGVMLGTTMTVMLFARLLHAFTWTAPPNVSRINLEESNHDIFLAQPLVALAKPRLAPKLYTI</sequence>
<feature type="non-terminal residue" evidence="27">
    <location>
        <position position="1"/>
    </location>
</feature>
<keyword evidence="7 24" id="KW-0479">Metal-binding</keyword>
<dbReference type="AlphaFoldDB" id="A0A371HTF7"/>